<keyword evidence="12 16" id="KW-0413">Isomerase</keyword>
<feature type="region of interest" description="Disordered" evidence="13">
    <location>
        <begin position="627"/>
        <end position="660"/>
    </location>
</feature>
<evidence type="ECO:0000313" key="16">
    <source>
        <dbReference type="EMBL" id="VVU95118.1"/>
    </source>
</evidence>
<dbReference type="Gene3D" id="1.10.268.10">
    <property type="entry name" value="Topoisomerase, domain 3"/>
    <property type="match status" value="1"/>
</dbReference>
<keyword evidence="7" id="KW-0547">Nucleotide-binding</keyword>
<dbReference type="EC" id="5.6.2.2" evidence="5"/>
<dbReference type="AlphaFoldDB" id="A0A5E8CIC5"/>
<dbReference type="FunFam" id="3.30.565.10:FF:000004">
    <property type="entry name" value="DNA topoisomerase 2"/>
    <property type="match status" value="1"/>
</dbReference>
<dbReference type="InterPro" id="IPR013757">
    <property type="entry name" value="Topo_IIA_A_a_sf"/>
</dbReference>
<dbReference type="Pfam" id="PF16898">
    <property type="entry name" value="TOPRIM_C"/>
    <property type="match status" value="2"/>
</dbReference>
<dbReference type="PROSITE" id="PS50880">
    <property type="entry name" value="TOPRIM"/>
    <property type="match status" value="1"/>
</dbReference>
<dbReference type="InterPro" id="IPR014721">
    <property type="entry name" value="Ribsml_uS5_D2-typ_fold_subgr"/>
</dbReference>
<dbReference type="GO" id="GO:0003677">
    <property type="term" value="F:DNA binding"/>
    <property type="evidence" value="ECO:0007669"/>
    <property type="project" value="UniProtKB-KW"/>
</dbReference>
<dbReference type="Gene3D" id="3.30.565.10">
    <property type="entry name" value="Histidine kinase-like ATPase, C-terminal domain"/>
    <property type="match status" value="1"/>
</dbReference>
<organism evidence="16">
    <name type="scientific">seawater metagenome</name>
    <dbReference type="NCBI Taxonomy" id="1561972"/>
    <lineage>
        <taxon>unclassified sequences</taxon>
        <taxon>metagenomes</taxon>
        <taxon>ecological metagenomes</taxon>
    </lineage>
</organism>
<evidence type="ECO:0000259" key="15">
    <source>
        <dbReference type="PROSITE" id="PS52040"/>
    </source>
</evidence>
<dbReference type="InterPro" id="IPR013758">
    <property type="entry name" value="Topo_IIA_A/C_ab"/>
</dbReference>
<dbReference type="InterPro" id="IPR013760">
    <property type="entry name" value="Topo_IIA-like_dom_sf"/>
</dbReference>
<comment type="similarity">
    <text evidence="4">Belongs to the type II topoisomerase family.</text>
</comment>
<dbReference type="InterPro" id="IPR036890">
    <property type="entry name" value="HATPase_C_sf"/>
</dbReference>
<dbReference type="InterPro" id="IPR018522">
    <property type="entry name" value="TopoIIA_CS"/>
</dbReference>
<dbReference type="PROSITE" id="PS00177">
    <property type="entry name" value="TOPOISOMERASE_II"/>
    <property type="match status" value="1"/>
</dbReference>
<dbReference type="InterPro" id="IPR001154">
    <property type="entry name" value="TopoII_euk"/>
</dbReference>
<gene>
    <name evidence="16" type="ORF">CPAV1605_843</name>
</gene>
<keyword evidence="10" id="KW-0799">Topoisomerase</keyword>
<dbReference type="Pfam" id="PF00204">
    <property type="entry name" value="DNA_gyraseB"/>
    <property type="match status" value="1"/>
</dbReference>
<dbReference type="Gene3D" id="3.90.199.10">
    <property type="entry name" value="Topoisomerase II, domain 5"/>
    <property type="match status" value="1"/>
</dbReference>
<dbReference type="GO" id="GO:0006265">
    <property type="term" value="P:DNA topological change"/>
    <property type="evidence" value="ECO:0007669"/>
    <property type="project" value="InterPro"/>
</dbReference>
<feature type="compositionally biased region" description="Low complexity" evidence="13">
    <location>
        <begin position="1207"/>
        <end position="1216"/>
    </location>
</feature>
<evidence type="ECO:0000256" key="6">
    <source>
        <dbReference type="ARBA" id="ARBA00022723"/>
    </source>
</evidence>
<dbReference type="Pfam" id="PF00521">
    <property type="entry name" value="DNA_topoisoIV"/>
    <property type="match status" value="1"/>
</dbReference>
<dbReference type="Gene3D" id="3.30.1360.40">
    <property type="match status" value="1"/>
</dbReference>
<feature type="domain" description="Topo IIA-type catalytic" evidence="15">
    <location>
        <begin position="722"/>
        <end position="1158"/>
    </location>
</feature>
<evidence type="ECO:0000256" key="4">
    <source>
        <dbReference type="ARBA" id="ARBA00011080"/>
    </source>
</evidence>
<dbReference type="InterPro" id="IPR031660">
    <property type="entry name" value="TOPRIM_C"/>
</dbReference>
<dbReference type="SUPFAM" id="SSF54211">
    <property type="entry name" value="Ribosomal protein S5 domain 2-like"/>
    <property type="match status" value="1"/>
</dbReference>
<dbReference type="InterPro" id="IPR013506">
    <property type="entry name" value="Topo_IIA_bsu_dom2"/>
</dbReference>
<dbReference type="InterPro" id="IPR013759">
    <property type="entry name" value="Topo_IIA_B_C"/>
</dbReference>
<evidence type="ECO:0000256" key="13">
    <source>
        <dbReference type="SAM" id="MobiDB-lite"/>
    </source>
</evidence>
<evidence type="ECO:0000256" key="10">
    <source>
        <dbReference type="ARBA" id="ARBA00023029"/>
    </source>
</evidence>
<comment type="catalytic activity">
    <reaction evidence="1">
        <text>ATP-dependent breakage, passage and rejoining of double-stranded DNA.</text>
        <dbReference type="EC" id="5.6.2.2"/>
    </reaction>
</comment>
<dbReference type="GO" id="GO:0005524">
    <property type="term" value="F:ATP binding"/>
    <property type="evidence" value="ECO:0007669"/>
    <property type="project" value="UniProtKB-KW"/>
</dbReference>
<evidence type="ECO:0000256" key="8">
    <source>
        <dbReference type="ARBA" id="ARBA00022840"/>
    </source>
</evidence>
<dbReference type="InterPro" id="IPR006171">
    <property type="entry name" value="TOPRIM_dom"/>
</dbReference>
<protein>
    <recommendedName>
        <fullName evidence="5">DNA topoisomerase (ATP-hydrolyzing)</fullName>
        <ecNumber evidence="5">5.6.2.2</ecNumber>
    </recommendedName>
</protein>
<name>A0A5E8CIC5_9ZZZZ</name>
<accession>A0A5E8CIC5</accession>
<keyword evidence="8" id="KW-0067">ATP-binding</keyword>
<dbReference type="SMART" id="SM00433">
    <property type="entry name" value="TOP2c"/>
    <property type="match status" value="1"/>
</dbReference>
<feature type="compositionally biased region" description="Basic and acidic residues" evidence="13">
    <location>
        <begin position="650"/>
        <end position="660"/>
    </location>
</feature>
<dbReference type="FunFam" id="3.40.50.670:FF:000001">
    <property type="entry name" value="DNA topoisomerase 2"/>
    <property type="match status" value="1"/>
</dbReference>
<comment type="cofactor">
    <cofactor evidence="2">
        <name>Ca(2+)</name>
        <dbReference type="ChEBI" id="CHEBI:29108"/>
    </cofactor>
</comment>
<evidence type="ECO:0000256" key="3">
    <source>
        <dbReference type="ARBA" id="ARBA00001946"/>
    </source>
</evidence>
<dbReference type="GO" id="GO:0000819">
    <property type="term" value="P:sister chromatid segregation"/>
    <property type="evidence" value="ECO:0007669"/>
    <property type="project" value="TreeGrafter"/>
</dbReference>
<reference evidence="16" key="1">
    <citation type="submission" date="2019-09" db="EMBL/GenBank/DDBJ databases">
        <authorList>
            <person name="Needham M D."/>
        </authorList>
    </citation>
    <scope>NUCLEOTIDE SEQUENCE</scope>
</reference>
<dbReference type="GO" id="GO:0000712">
    <property type="term" value="P:resolution of meiotic recombination intermediates"/>
    <property type="evidence" value="ECO:0007669"/>
    <property type="project" value="TreeGrafter"/>
</dbReference>
<dbReference type="Gene3D" id="3.30.1490.30">
    <property type="match status" value="1"/>
</dbReference>
<dbReference type="PANTHER" id="PTHR10169">
    <property type="entry name" value="DNA TOPOISOMERASE/GYRASE"/>
    <property type="match status" value="1"/>
</dbReference>
<dbReference type="InterPro" id="IPR050634">
    <property type="entry name" value="DNA_Topoisomerase_II"/>
</dbReference>
<keyword evidence="11" id="KW-0238">DNA-binding</keyword>
<sequence>MSTKTNEQKYQKKTQREHVLLRPDTYVGDIEPTTEMMWIYDNNEKKMVKKEIEYVPGFYKVFDELLVNARDHSVNDASCNEIKVTINPENNEISVLNNGAKGIPVEMHKEHNMYIPSLIFGEMLTGSNFDDKEKRTTGGRNGYGAKLANIFSSKFIVDVVDQKKKLHFKQVFEKNMLEKNEPEVVSSDKKEKSYVKITFYPDLEKFKLKDISTDILALFNKRVYDIAATTSNRVKVYFNEEHLNVPSFIKYVDMYYPQECERIIDEENDRWKLCVLYLPNKGGENISYVNSICTYKGGTHVNYIVDNVVKRLINDYIKKKEKSIKVTPSLIKENLVFFINSVVENPAFISQTKDALTTKVARFGSTYEVDEKFMKKLAKTEIVNQVIDFARFKETAALKKTDGKKLTSLRGIPKLEDANKAGSKQAHKCSLILTEGDSAKAFAMAGLGIIGRNHYGVFPLKGKLLNVREAAPKQLLDNEEIKNIKQILGLQHNKDYTDKEVYQKLRYGKIVVLTDQDVDGSHIKGLLFNFFHYFWPSLMKKRGFLTSLSTPIVKAFKGKSVKVFYNLTDYEKWKNKLTSPGAWKIKYYKGLGTSTSKEAKEYFVDFEDKLINYFWNEVQEEMGEIIDDDSEDDSDSEENVDSETSSKSSESNKKMEQPDYTDKCTDAMTLAFDKRRADDRKGWLLNYDKENVISYEERDVSYTDFVHKDLIHFSNDDTSRSIPNVMDGFKPSQRKIMFGALKRKLYRDEVKVAQLSGYVSDKAAYHHGEASLQGAIIGMAQNYVGSNNINILDPEGQFGTRLRGGKDSASSRYIWTRLNQLTQKVFREEDVNVLRKIIEDGEEIEPEWYAPIIPMVLVNGAEGIGTGFSTKIPCYNPTDIIDSLLKLIDNKEISELVPWYQNFRGTITKLNNSSYEVKGVYHIKDEKTLVITELPLGEWTSNYKEFLDSLLLTEEKSGKSKKVKGLIESFTDENTDKAIKFTLTFPSNKLFKLVKANTLEKKLKLIRKINITNMHLFNADGTIKKFSNAMEIIKEYYDERLKMYYSRKEYLLKLLNNEMLHLKYKVLFIKYVLDKKIIINNKTKQSVIDRLEELEFPQLSKDLNAEESSKSYNYITLMQLFSLTKEKIDELNKEFEEKNNELDDLENKEAKDIWKDELKELSTSYKRWYKANNEEYLQEIESMNADKNTKSKKKKKKVTKKKKGSKSAKSAKSSKA</sequence>
<evidence type="ECO:0000256" key="9">
    <source>
        <dbReference type="ARBA" id="ARBA00022842"/>
    </source>
</evidence>
<dbReference type="SUPFAM" id="SSF55874">
    <property type="entry name" value="ATPase domain of HSP90 chaperone/DNA topoisomerase II/histidine kinase"/>
    <property type="match status" value="1"/>
</dbReference>
<dbReference type="InterPro" id="IPR001241">
    <property type="entry name" value="Topo_IIA"/>
</dbReference>
<comment type="cofactor">
    <cofactor evidence="3">
        <name>Mg(2+)</name>
        <dbReference type="ChEBI" id="CHEBI:18420"/>
    </cofactor>
</comment>
<evidence type="ECO:0000256" key="5">
    <source>
        <dbReference type="ARBA" id="ARBA00012895"/>
    </source>
</evidence>
<evidence type="ECO:0000256" key="12">
    <source>
        <dbReference type="ARBA" id="ARBA00023235"/>
    </source>
</evidence>
<evidence type="ECO:0000256" key="2">
    <source>
        <dbReference type="ARBA" id="ARBA00001913"/>
    </source>
</evidence>
<evidence type="ECO:0000259" key="14">
    <source>
        <dbReference type="PROSITE" id="PS50880"/>
    </source>
</evidence>
<keyword evidence="6" id="KW-0479">Metal-binding</keyword>
<dbReference type="GO" id="GO:0046872">
    <property type="term" value="F:metal ion binding"/>
    <property type="evidence" value="ECO:0007669"/>
    <property type="project" value="UniProtKB-KW"/>
</dbReference>
<feature type="compositionally biased region" description="Basic residues" evidence="13">
    <location>
        <begin position="1190"/>
        <end position="1206"/>
    </location>
</feature>
<dbReference type="SUPFAM" id="SSF56719">
    <property type="entry name" value="Type II DNA topoisomerase"/>
    <property type="match status" value="1"/>
</dbReference>
<dbReference type="SMART" id="SM00434">
    <property type="entry name" value="TOP4c"/>
    <property type="match status" value="1"/>
</dbReference>
<dbReference type="PRINTS" id="PR00418">
    <property type="entry name" value="TPI2FAMILY"/>
</dbReference>
<evidence type="ECO:0000256" key="7">
    <source>
        <dbReference type="ARBA" id="ARBA00022741"/>
    </source>
</evidence>
<proteinExistence type="inferred from homology"/>
<keyword evidence="9" id="KW-0460">Magnesium</keyword>
<dbReference type="PROSITE" id="PS52040">
    <property type="entry name" value="TOPO_IIA"/>
    <property type="match status" value="1"/>
</dbReference>
<evidence type="ECO:0000256" key="1">
    <source>
        <dbReference type="ARBA" id="ARBA00000185"/>
    </source>
</evidence>
<dbReference type="CDD" id="cd03481">
    <property type="entry name" value="TopoIIA_Trans_ScTopoIIA"/>
    <property type="match status" value="1"/>
</dbReference>
<dbReference type="EMBL" id="CABVLZ010000003">
    <property type="protein sequence ID" value="VVU95118.1"/>
    <property type="molecule type" value="Genomic_DNA"/>
</dbReference>
<evidence type="ECO:0000256" key="11">
    <source>
        <dbReference type="ARBA" id="ARBA00023125"/>
    </source>
</evidence>
<dbReference type="Pfam" id="PF01751">
    <property type="entry name" value="Toprim"/>
    <property type="match status" value="1"/>
</dbReference>
<dbReference type="InterPro" id="IPR020568">
    <property type="entry name" value="Ribosomal_Su5_D2-typ_SF"/>
</dbReference>
<dbReference type="GO" id="GO:0003918">
    <property type="term" value="F:DNA topoisomerase type II (double strand cut, ATP-hydrolyzing) activity"/>
    <property type="evidence" value="ECO:0007669"/>
    <property type="project" value="UniProtKB-EC"/>
</dbReference>
<feature type="region of interest" description="Disordered" evidence="13">
    <location>
        <begin position="1182"/>
        <end position="1216"/>
    </location>
</feature>
<dbReference type="GO" id="GO:0005634">
    <property type="term" value="C:nucleus"/>
    <property type="evidence" value="ECO:0007669"/>
    <property type="project" value="TreeGrafter"/>
</dbReference>
<dbReference type="InterPro" id="IPR003594">
    <property type="entry name" value="HATPase_dom"/>
</dbReference>
<dbReference type="InterPro" id="IPR002205">
    <property type="entry name" value="Topo_IIA_dom_A"/>
</dbReference>
<dbReference type="PRINTS" id="PR01158">
    <property type="entry name" value="TOPISMRASEII"/>
</dbReference>
<dbReference type="Pfam" id="PF02518">
    <property type="entry name" value="HATPase_c"/>
    <property type="match status" value="1"/>
</dbReference>
<dbReference type="Gene3D" id="3.40.50.670">
    <property type="match status" value="2"/>
</dbReference>
<dbReference type="Gene3D" id="3.30.230.10">
    <property type="match status" value="1"/>
</dbReference>
<dbReference type="PANTHER" id="PTHR10169:SF38">
    <property type="entry name" value="DNA TOPOISOMERASE 2"/>
    <property type="match status" value="1"/>
</dbReference>
<dbReference type="FunFam" id="3.90.199.10:FF:000002">
    <property type="entry name" value="DNA topoisomerase 2"/>
    <property type="match status" value="1"/>
</dbReference>
<feature type="compositionally biased region" description="Acidic residues" evidence="13">
    <location>
        <begin position="627"/>
        <end position="641"/>
    </location>
</feature>
<feature type="domain" description="Toprim" evidence="14">
    <location>
        <begin position="429"/>
        <end position="546"/>
    </location>
</feature>
<dbReference type="FunFam" id="3.30.1490.30:FF:000001">
    <property type="entry name" value="DNA topoisomerase 2"/>
    <property type="match status" value="1"/>
</dbReference>